<protein>
    <submittedName>
        <fullName evidence="6">Kinesin-like protein KIN-13A</fullName>
    </submittedName>
</protein>
<evidence type="ECO:0000256" key="3">
    <source>
        <dbReference type="ARBA" id="ARBA00022701"/>
    </source>
</evidence>
<proteinExistence type="predicted"/>
<comment type="subcellular location">
    <subcellularLocation>
        <location evidence="1">Cytoplasm</location>
        <location evidence="1">Cytoskeleton</location>
    </subcellularLocation>
</comment>
<keyword evidence="2" id="KW-0963">Cytoplasm</keyword>
<dbReference type="Proteomes" id="UP000288805">
    <property type="component" value="Unassembled WGS sequence"/>
</dbReference>
<dbReference type="GO" id="GO:0003777">
    <property type="term" value="F:microtubule motor activity"/>
    <property type="evidence" value="ECO:0007669"/>
    <property type="project" value="InterPro"/>
</dbReference>
<evidence type="ECO:0000256" key="5">
    <source>
        <dbReference type="ARBA" id="ARBA00023212"/>
    </source>
</evidence>
<keyword evidence="3" id="KW-0493">Microtubule</keyword>
<reference evidence="6 8" key="1">
    <citation type="journal article" date="2018" name="PLoS Genet.">
        <title>Population sequencing reveals clonal diversity and ancestral inbreeding in the grapevine cultivar Chardonnay.</title>
        <authorList>
            <person name="Roach M.J."/>
            <person name="Johnson D.L."/>
            <person name="Bohlmann J."/>
            <person name="van Vuuren H.J."/>
            <person name="Jones S.J."/>
            <person name="Pretorius I.S."/>
            <person name="Schmidt S.A."/>
            <person name="Borneman A.R."/>
        </authorList>
    </citation>
    <scope>NUCLEOTIDE SEQUENCE [LARGE SCALE GENOMIC DNA]</scope>
    <source>
        <strain evidence="8">cv. Chardonnay</strain>
        <strain evidence="6">I10V1</strain>
        <tissue evidence="6">Leaf</tissue>
    </source>
</reference>
<dbReference type="EMBL" id="QGNW01001111">
    <property type="protein sequence ID" value="RVW55648.1"/>
    <property type="molecule type" value="Genomic_DNA"/>
</dbReference>
<dbReference type="PANTHER" id="PTHR47971">
    <property type="entry name" value="KINESIN-RELATED PROTEIN 6"/>
    <property type="match status" value="1"/>
</dbReference>
<evidence type="ECO:0000256" key="2">
    <source>
        <dbReference type="ARBA" id="ARBA00022490"/>
    </source>
</evidence>
<evidence type="ECO:0000313" key="8">
    <source>
        <dbReference type="Proteomes" id="UP000288805"/>
    </source>
</evidence>
<evidence type="ECO:0000256" key="1">
    <source>
        <dbReference type="ARBA" id="ARBA00004245"/>
    </source>
</evidence>
<name>A0A438F6J9_VITVI</name>
<dbReference type="PANTHER" id="PTHR47971:SF8">
    <property type="entry name" value="KINESIN-LIKE PROTEIN"/>
    <property type="match status" value="1"/>
</dbReference>
<accession>A0A438F6J9</accession>
<dbReference type="GO" id="GO:0005874">
    <property type="term" value="C:microtubule"/>
    <property type="evidence" value="ECO:0007669"/>
    <property type="project" value="UniProtKB-KW"/>
</dbReference>
<dbReference type="InterPro" id="IPR027640">
    <property type="entry name" value="Kinesin-like_fam"/>
</dbReference>
<evidence type="ECO:0000313" key="7">
    <source>
        <dbReference type="EMBL" id="RVX21979.1"/>
    </source>
</evidence>
<keyword evidence="5" id="KW-0206">Cytoskeleton</keyword>
<dbReference type="AlphaFoldDB" id="A0A438F6J9"/>
<organism evidence="6 8">
    <name type="scientific">Vitis vinifera</name>
    <name type="common">Grape</name>
    <dbReference type="NCBI Taxonomy" id="29760"/>
    <lineage>
        <taxon>Eukaryota</taxon>
        <taxon>Viridiplantae</taxon>
        <taxon>Streptophyta</taxon>
        <taxon>Embryophyta</taxon>
        <taxon>Tracheophyta</taxon>
        <taxon>Spermatophyta</taxon>
        <taxon>Magnoliopsida</taxon>
        <taxon>eudicotyledons</taxon>
        <taxon>Gunneridae</taxon>
        <taxon>Pentapetalae</taxon>
        <taxon>rosids</taxon>
        <taxon>Vitales</taxon>
        <taxon>Vitaceae</taxon>
        <taxon>Viteae</taxon>
        <taxon>Vitis</taxon>
    </lineage>
</organism>
<dbReference type="GO" id="GO:0007018">
    <property type="term" value="P:microtubule-based movement"/>
    <property type="evidence" value="ECO:0007669"/>
    <property type="project" value="InterPro"/>
</dbReference>
<evidence type="ECO:0000313" key="6">
    <source>
        <dbReference type="EMBL" id="RVW55648.1"/>
    </source>
</evidence>
<sequence length="327" mass="36018">MPYSLKSDRKFNSTGWILFEPNIDLELNLILKLAPQRRSQRHMGGQMQQSNAAATALYDHPGGGTLHNAGPASDAGDAVMARWLQSAGLQHLASPLASTGIDHRLLPNLLMQKINSEWFLYILHWNHEMMGEIFYFKGYGAQSAEEKQRLFKLMRNLNFNGESGSEPYTPTAQTSGVVASEGFYSPEFRGDFGAGLLDLHAMDDTELLSEVSQHCEMGFKVPENPTFQSFYSEMGVDSNAGTKNPVLGSRAISGNFGMAVSFLTSFGIFMYGKNGIGQPAFGQHLQSSSMLMICCRTSGRTTLGCLLVTRYSLCYAAEMKEEQNTLS</sequence>
<dbReference type="EMBL" id="QGNW01000004">
    <property type="protein sequence ID" value="RVX21979.1"/>
    <property type="molecule type" value="Genomic_DNA"/>
</dbReference>
<comment type="caution">
    <text evidence="6">The sequence shown here is derived from an EMBL/GenBank/DDBJ whole genome shotgun (WGS) entry which is preliminary data.</text>
</comment>
<gene>
    <name evidence="6" type="primary">KIN13A_0</name>
    <name evidence="7" type="synonym">KIN13A_3</name>
    <name evidence="7" type="ORF">CK203_001587</name>
    <name evidence="6" type="ORF">CK203_088122</name>
</gene>
<keyword evidence="4" id="KW-0505">Motor protein</keyword>
<evidence type="ECO:0000256" key="4">
    <source>
        <dbReference type="ARBA" id="ARBA00023175"/>
    </source>
</evidence>